<protein>
    <submittedName>
        <fullName evidence="15">TonB-dependent receptor</fullName>
    </submittedName>
</protein>
<proteinExistence type="inferred from homology"/>
<keyword evidence="8 10" id="KW-0472">Membrane</keyword>
<comment type="subcellular location">
    <subcellularLocation>
        <location evidence="1 10">Cell outer membrane</location>
        <topology evidence="1 10">Multi-pass membrane protein</topology>
    </subcellularLocation>
</comment>
<evidence type="ECO:0000256" key="12">
    <source>
        <dbReference type="SAM" id="SignalP"/>
    </source>
</evidence>
<evidence type="ECO:0000256" key="9">
    <source>
        <dbReference type="ARBA" id="ARBA00023237"/>
    </source>
</evidence>
<dbReference type="InterPro" id="IPR039426">
    <property type="entry name" value="TonB-dep_rcpt-like"/>
</dbReference>
<gene>
    <name evidence="15" type="ORF">HUV48_03435</name>
</gene>
<keyword evidence="6" id="KW-0406">Ion transport</keyword>
<evidence type="ECO:0000259" key="14">
    <source>
        <dbReference type="Pfam" id="PF07715"/>
    </source>
</evidence>
<evidence type="ECO:0000256" key="8">
    <source>
        <dbReference type="ARBA" id="ARBA00023136"/>
    </source>
</evidence>
<evidence type="ECO:0000256" key="5">
    <source>
        <dbReference type="ARBA" id="ARBA00022729"/>
    </source>
</evidence>
<dbReference type="EMBL" id="JABWGV010000001">
    <property type="protein sequence ID" value="NVD44070.1"/>
    <property type="molecule type" value="Genomic_DNA"/>
</dbReference>
<keyword evidence="16" id="KW-1185">Reference proteome</keyword>
<dbReference type="Pfam" id="PF07715">
    <property type="entry name" value="Plug"/>
    <property type="match status" value="1"/>
</dbReference>
<dbReference type="InterPro" id="IPR037066">
    <property type="entry name" value="Plug_dom_sf"/>
</dbReference>
<dbReference type="AlphaFoldDB" id="A0A850H0M0"/>
<keyword evidence="7 11" id="KW-0798">TonB box</keyword>
<organism evidence="15 16">
    <name type="scientific">Qipengyuania atrilutea</name>
    <dbReference type="NCBI Taxonomy" id="2744473"/>
    <lineage>
        <taxon>Bacteria</taxon>
        <taxon>Pseudomonadati</taxon>
        <taxon>Pseudomonadota</taxon>
        <taxon>Alphaproteobacteria</taxon>
        <taxon>Sphingomonadales</taxon>
        <taxon>Erythrobacteraceae</taxon>
        <taxon>Qipengyuania</taxon>
    </lineage>
</organism>
<evidence type="ECO:0000256" key="4">
    <source>
        <dbReference type="ARBA" id="ARBA00022692"/>
    </source>
</evidence>
<evidence type="ECO:0000313" key="15">
    <source>
        <dbReference type="EMBL" id="NVD44070.1"/>
    </source>
</evidence>
<dbReference type="PROSITE" id="PS52016">
    <property type="entry name" value="TONB_DEPENDENT_REC_3"/>
    <property type="match status" value="1"/>
</dbReference>
<evidence type="ECO:0000256" key="7">
    <source>
        <dbReference type="ARBA" id="ARBA00023077"/>
    </source>
</evidence>
<keyword evidence="3 10" id="KW-1134">Transmembrane beta strand</keyword>
<feature type="signal peptide" evidence="12">
    <location>
        <begin position="1"/>
        <end position="21"/>
    </location>
</feature>
<keyword evidence="5 12" id="KW-0732">Signal</keyword>
<dbReference type="GO" id="GO:0006811">
    <property type="term" value="P:monoatomic ion transport"/>
    <property type="evidence" value="ECO:0007669"/>
    <property type="project" value="UniProtKB-KW"/>
</dbReference>
<evidence type="ECO:0000256" key="1">
    <source>
        <dbReference type="ARBA" id="ARBA00004571"/>
    </source>
</evidence>
<keyword evidence="2 10" id="KW-0813">Transport</keyword>
<feature type="domain" description="TonB-dependent receptor-like beta-barrel" evidence="13">
    <location>
        <begin position="359"/>
        <end position="630"/>
    </location>
</feature>
<dbReference type="GO" id="GO:0015889">
    <property type="term" value="P:cobalamin transport"/>
    <property type="evidence" value="ECO:0007669"/>
    <property type="project" value="TreeGrafter"/>
</dbReference>
<dbReference type="PANTHER" id="PTHR30069">
    <property type="entry name" value="TONB-DEPENDENT OUTER MEMBRANE RECEPTOR"/>
    <property type="match status" value="1"/>
</dbReference>
<dbReference type="Proteomes" id="UP000561438">
    <property type="component" value="Unassembled WGS sequence"/>
</dbReference>
<feature type="domain" description="TonB-dependent receptor plug" evidence="14">
    <location>
        <begin position="71"/>
        <end position="179"/>
    </location>
</feature>
<evidence type="ECO:0000256" key="10">
    <source>
        <dbReference type="PROSITE-ProRule" id="PRU01360"/>
    </source>
</evidence>
<comment type="caution">
    <text evidence="15">The sequence shown here is derived from an EMBL/GenBank/DDBJ whole genome shotgun (WGS) entry which is preliminary data.</text>
</comment>
<evidence type="ECO:0000256" key="2">
    <source>
        <dbReference type="ARBA" id="ARBA00022448"/>
    </source>
</evidence>
<keyword evidence="4 10" id="KW-0812">Transmembrane</keyword>
<dbReference type="CDD" id="cd01347">
    <property type="entry name" value="ligand_gated_channel"/>
    <property type="match status" value="1"/>
</dbReference>
<evidence type="ECO:0000256" key="3">
    <source>
        <dbReference type="ARBA" id="ARBA00022452"/>
    </source>
</evidence>
<name>A0A850H0M0_9SPHN</name>
<dbReference type="Pfam" id="PF00593">
    <property type="entry name" value="TonB_dep_Rec_b-barrel"/>
    <property type="match status" value="1"/>
</dbReference>
<dbReference type="InterPro" id="IPR000531">
    <property type="entry name" value="Beta-barrel_TonB"/>
</dbReference>
<keyword evidence="9 10" id="KW-0998">Cell outer membrane</keyword>
<keyword evidence="15" id="KW-0675">Receptor</keyword>
<evidence type="ECO:0000256" key="11">
    <source>
        <dbReference type="RuleBase" id="RU003357"/>
    </source>
</evidence>
<evidence type="ECO:0000313" key="16">
    <source>
        <dbReference type="Proteomes" id="UP000561438"/>
    </source>
</evidence>
<dbReference type="InterPro" id="IPR012910">
    <property type="entry name" value="Plug_dom"/>
</dbReference>
<sequence length="656" mass="68983">MNKYLLLIAVSSFACAGSASAQDRSVEPGAGEDALEELFGPAPEQREVVLDEAGEEPAEITVTANGLPTNIRNTGQSVTLIGRDEIEAVQGADVQRVLQRAPGVTFTRNGPVGAVGGIAVRGAGADELLVLIDGVRVADSASPSGGFDAGGLLTGNTGKYDLLRGANSTIWGADAVAGVLDISTRAQTGLTASAEYGSRETLFANAAGGIGGENYYAGLSASFYDSDGFSAAAVGNEADGFEQLALTGSGFVDVTDALELFVSGRYADSTLEYDGFPAPTFVLGDTADIQDTVQYSGAVGANYYAQDLTLRVSYSLADTERENFAAPARDAVGFASDGESERLSLRAEYRLIGGLTLAYGGEHEATRYATSFAGFEDGASETSITGGYAQAGWSMRGLSAHLGVRYDDHEDFGGQTSFGGDVSYALGGDWRVRASFGEGFKPPSLFQLYSDYGNRTLEAEESTSYDAGVEYGTRGADRHFALTAFRRDSDNLIDFVGCAVPTGICTDRPFGTYDNIGEARAQGIEVEAGFRLMDAIRVGSQYTFINSENRSTGDPNEGNRLARRPRHSGTLYADWTGPAGLTLGTDLRIVGASFDDAGNAVRLDSYALLDLRAELALSERIALFGRVENLWDEDYQTAGGYANAGRGVFAGLRAGL</sequence>
<dbReference type="GO" id="GO:0009279">
    <property type="term" value="C:cell outer membrane"/>
    <property type="evidence" value="ECO:0007669"/>
    <property type="project" value="UniProtKB-SubCell"/>
</dbReference>
<dbReference type="InterPro" id="IPR036942">
    <property type="entry name" value="Beta-barrel_TonB_sf"/>
</dbReference>
<evidence type="ECO:0000256" key="6">
    <source>
        <dbReference type="ARBA" id="ARBA00023065"/>
    </source>
</evidence>
<dbReference type="Gene3D" id="2.170.130.10">
    <property type="entry name" value="TonB-dependent receptor, plug domain"/>
    <property type="match status" value="1"/>
</dbReference>
<dbReference type="PANTHER" id="PTHR30069:SF53">
    <property type="entry name" value="COLICIN I RECEPTOR-RELATED"/>
    <property type="match status" value="1"/>
</dbReference>
<comment type="similarity">
    <text evidence="10 11">Belongs to the TonB-dependent receptor family.</text>
</comment>
<evidence type="ECO:0000259" key="13">
    <source>
        <dbReference type="Pfam" id="PF00593"/>
    </source>
</evidence>
<feature type="chain" id="PRO_5032408622" evidence="12">
    <location>
        <begin position="22"/>
        <end position="656"/>
    </location>
</feature>
<dbReference type="PROSITE" id="PS51257">
    <property type="entry name" value="PROKAR_LIPOPROTEIN"/>
    <property type="match status" value="1"/>
</dbReference>
<dbReference type="Gene3D" id="2.40.170.20">
    <property type="entry name" value="TonB-dependent receptor, beta-barrel domain"/>
    <property type="match status" value="1"/>
</dbReference>
<reference evidence="15 16" key="1">
    <citation type="submission" date="2020-06" db="EMBL/GenBank/DDBJ databases">
        <title>Altererythrobacter sp. HHU K3-1.</title>
        <authorList>
            <person name="Zhang D."/>
            <person name="Xue H."/>
        </authorList>
    </citation>
    <scope>NUCLEOTIDE SEQUENCE [LARGE SCALE GENOMIC DNA]</scope>
    <source>
        <strain evidence="15 16">HHU K3-1</strain>
    </source>
</reference>
<dbReference type="SUPFAM" id="SSF56935">
    <property type="entry name" value="Porins"/>
    <property type="match status" value="1"/>
</dbReference>
<dbReference type="RefSeq" id="WP_176266349.1">
    <property type="nucleotide sequence ID" value="NZ_JABWGV010000001.1"/>
</dbReference>
<accession>A0A850H0M0</accession>